<sequence>MKRIALTFIAVLCTLSSQAQLRLSLTEAQDYAVSNNLTVRNTLIDYDKALSKVWETTAQGLPQLSASGNYQHLLTSIPEINFGEQKVKLGLANTFNASGALNQLIFNGSYIVGLQSAKAYKDFAKLGVEKATIEIRAAVAQTYYLCLVTAETRAILHENLTLIEKTLGEMQAMKQQGMVDRTSVDQIEVAYNQLFAQLNSVERQVKNTQDMLKNLIGMPLTQPIELGENLVAIVGAVSDDYLSLTDYKQDENIGIKMAAMDVTLSGLLLKLAQSAYLPTIGAQLGLQHNFTMPEFSFQNATTAYVGASVQVPIFTSGQTAAKVKQARMSLQQSKNKEQQARQDLDLSFQQSLDGFQLAWDVYEVQKKNLALASRVLSDMKKSITVGMKSSTELIQANNSYLEAASGMVTAEFNLLKSKIELDKILSK</sequence>
<evidence type="ECO:0000256" key="1">
    <source>
        <dbReference type="ARBA" id="ARBA00004442"/>
    </source>
</evidence>
<keyword evidence="4" id="KW-1134">Transmembrane beta strand</keyword>
<dbReference type="PANTHER" id="PTHR30026">
    <property type="entry name" value="OUTER MEMBRANE PROTEIN TOLC"/>
    <property type="match status" value="1"/>
</dbReference>
<evidence type="ECO:0000256" key="8">
    <source>
        <dbReference type="SAM" id="Coils"/>
    </source>
</evidence>
<dbReference type="InterPro" id="IPR003423">
    <property type="entry name" value="OMP_efflux"/>
</dbReference>
<proteinExistence type="inferred from homology"/>
<evidence type="ECO:0000313" key="10">
    <source>
        <dbReference type="EMBL" id="CDN31226.1"/>
    </source>
</evidence>
<keyword evidence="3" id="KW-0813">Transport</keyword>
<comment type="subcellular location">
    <subcellularLocation>
        <location evidence="1">Cell outer membrane</location>
    </subcellularLocation>
</comment>
<dbReference type="EMBL" id="HG934468">
    <property type="protein sequence ID" value="CDN31226.1"/>
    <property type="molecule type" value="Genomic_DNA"/>
</dbReference>
<comment type="similarity">
    <text evidence="2">Belongs to the outer membrane factor (OMF) (TC 1.B.17) family.</text>
</comment>
<evidence type="ECO:0000256" key="2">
    <source>
        <dbReference type="ARBA" id="ARBA00007613"/>
    </source>
</evidence>
<dbReference type="GO" id="GO:0009279">
    <property type="term" value="C:cell outer membrane"/>
    <property type="evidence" value="ECO:0007669"/>
    <property type="project" value="UniProtKB-SubCell"/>
</dbReference>
<keyword evidence="7" id="KW-0998">Cell outer membrane</keyword>
<feature type="coiled-coil region" evidence="8">
    <location>
        <begin position="184"/>
        <end position="218"/>
    </location>
</feature>
<dbReference type="InterPro" id="IPR051906">
    <property type="entry name" value="TolC-like"/>
</dbReference>
<organism evidence="10 11">
    <name type="scientific">Mucinivorans hirudinis</name>
    <dbReference type="NCBI Taxonomy" id="1433126"/>
    <lineage>
        <taxon>Bacteria</taxon>
        <taxon>Pseudomonadati</taxon>
        <taxon>Bacteroidota</taxon>
        <taxon>Bacteroidia</taxon>
        <taxon>Bacteroidales</taxon>
        <taxon>Rikenellaceae</taxon>
        <taxon>Mucinivorans</taxon>
    </lineage>
</organism>
<dbReference type="PANTHER" id="PTHR30026:SF20">
    <property type="entry name" value="OUTER MEMBRANE PROTEIN TOLC"/>
    <property type="match status" value="1"/>
</dbReference>
<keyword evidence="6" id="KW-0472">Membrane</keyword>
<dbReference type="Pfam" id="PF02321">
    <property type="entry name" value="OEP"/>
    <property type="match status" value="2"/>
</dbReference>
<evidence type="ECO:0000256" key="6">
    <source>
        <dbReference type="ARBA" id="ARBA00023136"/>
    </source>
</evidence>
<dbReference type="AlphaFoldDB" id="A0A060R7H9"/>
<evidence type="ECO:0000313" key="11">
    <source>
        <dbReference type="Proteomes" id="UP000027616"/>
    </source>
</evidence>
<dbReference type="GO" id="GO:0015562">
    <property type="term" value="F:efflux transmembrane transporter activity"/>
    <property type="evidence" value="ECO:0007669"/>
    <property type="project" value="InterPro"/>
</dbReference>
<reference evidence="10 11" key="1">
    <citation type="journal article" date="2015" name="Genome Announc.">
        <title>Complete Genome Sequence of the Novel Leech Symbiont Mucinivorans hirudinis M3T.</title>
        <authorList>
            <person name="Nelson M.C."/>
            <person name="Bomar L."/>
            <person name="Graf J."/>
        </authorList>
    </citation>
    <scope>NUCLEOTIDE SEQUENCE [LARGE SCALE GENOMIC DNA]</scope>
    <source>
        <strain evidence="11">M3</strain>
    </source>
</reference>
<evidence type="ECO:0000256" key="4">
    <source>
        <dbReference type="ARBA" id="ARBA00022452"/>
    </source>
</evidence>
<dbReference type="OrthoDB" id="367883at2"/>
<evidence type="ECO:0000256" key="5">
    <source>
        <dbReference type="ARBA" id="ARBA00022692"/>
    </source>
</evidence>
<evidence type="ECO:0000256" key="7">
    <source>
        <dbReference type="ARBA" id="ARBA00023237"/>
    </source>
</evidence>
<dbReference type="STRING" id="1433126.BN938_1131"/>
<dbReference type="SUPFAM" id="SSF56954">
    <property type="entry name" value="Outer membrane efflux proteins (OEP)"/>
    <property type="match status" value="1"/>
</dbReference>
<keyword evidence="5" id="KW-0812">Transmembrane</keyword>
<feature type="chain" id="PRO_5001589430" evidence="9">
    <location>
        <begin position="20"/>
        <end position="427"/>
    </location>
</feature>
<protein>
    <submittedName>
        <fullName evidence="10">Outer membrane efflux protein</fullName>
    </submittedName>
</protein>
<keyword evidence="9" id="KW-0732">Signal</keyword>
<feature type="signal peptide" evidence="9">
    <location>
        <begin position="1"/>
        <end position="19"/>
    </location>
</feature>
<gene>
    <name evidence="10" type="ORF">BN938_1131</name>
</gene>
<dbReference type="Gene3D" id="1.20.1600.10">
    <property type="entry name" value="Outer membrane efflux proteins (OEP)"/>
    <property type="match status" value="1"/>
</dbReference>
<keyword evidence="8" id="KW-0175">Coiled coil</keyword>
<keyword evidence="11" id="KW-1185">Reference proteome</keyword>
<dbReference type="Proteomes" id="UP000027616">
    <property type="component" value="Chromosome I"/>
</dbReference>
<dbReference type="eggNOG" id="COG1538">
    <property type="taxonomic scope" value="Bacteria"/>
</dbReference>
<dbReference type="HOGENOM" id="CLU_012817_10_0_10"/>
<accession>A0A060R7H9</accession>
<evidence type="ECO:0000256" key="9">
    <source>
        <dbReference type="SAM" id="SignalP"/>
    </source>
</evidence>
<dbReference type="GO" id="GO:0015288">
    <property type="term" value="F:porin activity"/>
    <property type="evidence" value="ECO:0007669"/>
    <property type="project" value="TreeGrafter"/>
</dbReference>
<dbReference type="KEGG" id="rbc:BN938_1131"/>
<name>A0A060R7H9_9BACT</name>
<dbReference type="GO" id="GO:1990281">
    <property type="term" value="C:efflux pump complex"/>
    <property type="evidence" value="ECO:0007669"/>
    <property type="project" value="TreeGrafter"/>
</dbReference>
<evidence type="ECO:0000256" key="3">
    <source>
        <dbReference type="ARBA" id="ARBA00022448"/>
    </source>
</evidence>